<dbReference type="GeneID" id="40264141"/>
<gene>
    <name evidence="3" type="ORF">FEJ81_02680</name>
</gene>
<accession>A0A4V1FYF5</accession>
<dbReference type="KEGG" id="nvr:FEJ81_02680"/>
<keyword evidence="2" id="KW-0812">Transmembrane</keyword>
<dbReference type="EMBL" id="CP040330">
    <property type="protein sequence ID" value="QCS41306.1"/>
    <property type="molecule type" value="Genomic_DNA"/>
</dbReference>
<name>A0A4V1FYF5_9EURY</name>
<feature type="region of interest" description="Disordered" evidence="1">
    <location>
        <begin position="116"/>
        <end position="135"/>
    </location>
</feature>
<dbReference type="Proteomes" id="UP000302218">
    <property type="component" value="Chromosome"/>
</dbReference>
<sequence length="173" mass="20217">MVSISPQLVNILIGVILTVVATFSLQWFQQTRERYETRKALKGEIQSAGERLEDILEHTDDDMPVRDGLDVHFSRKMYRRNLSKLGSLSDEEVEYTLAYYQAVESIISSQEKYNAVQERETGETHEERRQNRTKEGLYRMSVKISATKAKEARDNLLPILDEKTSRKRWVPFF</sequence>
<feature type="compositionally biased region" description="Basic and acidic residues" evidence="1">
    <location>
        <begin position="117"/>
        <end position="135"/>
    </location>
</feature>
<protein>
    <submittedName>
        <fullName evidence="3">Uncharacterized protein</fullName>
    </submittedName>
</protein>
<keyword evidence="2" id="KW-1133">Transmembrane helix</keyword>
<feature type="transmembrane region" description="Helical" evidence="2">
    <location>
        <begin position="6"/>
        <end position="28"/>
    </location>
</feature>
<evidence type="ECO:0000256" key="2">
    <source>
        <dbReference type="SAM" id="Phobius"/>
    </source>
</evidence>
<dbReference type="RefSeq" id="WP_138243819.1">
    <property type="nucleotide sequence ID" value="NZ_CP040330.1"/>
</dbReference>
<proteinExistence type="predicted"/>
<organism evidence="3 4">
    <name type="scientific">Natrinema versiforme</name>
    <dbReference type="NCBI Taxonomy" id="88724"/>
    <lineage>
        <taxon>Archaea</taxon>
        <taxon>Methanobacteriati</taxon>
        <taxon>Methanobacteriota</taxon>
        <taxon>Stenosarchaea group</taxon>
        <taxon>Halobacteria</taxon>
        <taxon>Halobacteriales</taxon>
        <taxon>Natrialbaceae</taxon>
        <taxon>Natrinema</taxon>
    </lineage>
</organism>
<dbReference type="AlphaFoldDB" id="A0A4V1FYF5"/>
<evidence type="ECO:0000313" key="4">
    <source>
        <dbReference type="Proteomes" id="UP000302218"/>
    </source>
</evidence>
<reference evidence="4" key="1">
    <citation type="submission" date="2019-05" db="EMBL/GenBank/DDBJ databases">
        <title>Genome sequence and methylation pattern of the halophilic Archaeon Natrinema versiforme BOL5-4.</title>
        <authorList>
            <person name="DasSarma P."/>
            <person name="Anton B.P."/>
            <person name="DasSarma S.L."/>
            <person name="Martinez F.L."/>
            <person name="Guzman D."/>
            <person name="Roberts R.J."/>
            <person name="DasSarma S."/>
        </authorList>
    </citation>
    <scope>NUCLEOTIDE SEQUENCE [LARGE SCALE GENOMIC DNA]</scope>
    <source>
        <strain evidence="4">BOL5-4</strain>
    </source>
</reference>
<evidence type="ECO:0000313" key="3">
    <source>
        <dbReference type="EMBL" id="QCS41306.1"/>
    </source>
</evidence>
<evidence type="ECO:0000256" key="1">
    <source>
        <dbReference type="SAM" id="MobiDB-lite"/>
    </source>
</evidence>
<keyword evidence="2" id="KW-0472">Membrane</keyword>